<protein>
    <submittedName>
        <fullName evidence="1">Uncharacterized protein</fullName>
    </submittedName>
</protein>
<gene>
    <name evidence="1" type="ORF">QVD17_26572</name>
</gene>
<comment type="caution">
    <text evidence="1">The sequence shown here is derived from an EMBL/GenBank/DDBJ whole genome shotgun (WGS) entry which is preliminary data.</text>
</comment>
<evidence type="ECO:0000313" key="2">
    <source>
        <dbReference type="Proteomes" id="UP001229421"/>
    </source>
</evidence>
<sequence length="86" mass="10036">MLKLVLVSTISHATFPRFRSTFTCKLQFILPFSLLKTLNRNHSLWIYSYYASIIIIVDLQVSKSPLIFSLLDFYLLFTCCINPSLR</sequence>
<dbReference type="AlphaFoldDB" id="A0AAD8KD66"/>
<name>A0AAD8KD66_TARER</name>
<evidence type="ECO:0000313" key="1">
    <source>
        <dbReference type="EMBL" id="KAK1417445.1"/>
    </source>
</evidence>
<accession>A0AAD8KD66</accession>
<reference evidence="1" key="1">
    <citation type="journal article" date="2023" name="bioRxiv">
        <title>Improved chromosome-level genome assembly for marigold (Tagetes erecta).</title>
        <authorList>
            <person name="Jiang F."/>
            <person name="Yuan L."/>
            <person name="Wang S."/>
            <person name="Wang H."/>
            <person name="Xu D."/>
            <person name="Wang A."/>
            <person name="Fan W."/>
        </authorList>
    </citation>
    <scope>NUCLEOTIDE SEQUENCE</scope>
    <source>
        <strain evidence="1">WSJ</strain>
        <tissue evidence="1">Leaf</tissue>
    </source>
</reference>
<dbReference type="EMBL" id="JAUHHV010000007">
    <property type="protein sequence ID" value="KAK1417445.1"/>
    <property type="molecule type" value="Genomic_DNA"/>
</dbReference>
<keyword evidence="2" id="KW-1185">Reference proteome</keyword>
<organism evidence="1 2">
    <name type="scientific">Tagetes erecta</name>
    <name type="common">African marigold</name>
    <dbReference type="NCBI Taxonomy" id="13708"/>
    <lineage>
        <taxon>Eukaryota</taxon>
        <taxon>Viridiplantae</taxon>
        <taxon>Streptophyta</taxon>
        <taxon>Embryophyta</taxon>
        <taxon>Tracheophyta</taxon>
        <taxon>Spermatophyta</taxon>
        <taxon>Magnoliopsida</taxon>
        <taxon>eudicotyledons</taxon>
        <taxon>Gunneridae</taxon>
        <taxon>Pentapetalae</taxon>
        <taxon>asterids</taxon>
        <taxon>campanulids</taxon>
        <taxon>Asterales</taxon>
        <taxon>Asteraceae</taxon>
        <taxon>Asteroideae</taxon>
        <taxon>Heliantheae alliance</taxon>
        <taxon>Tageteae</taxon>
        <taxon>Tagetes</taxon>
    </lineage>
</organism>
<dbReference type="Proteomes" id="UP001229421">
    <property type="component" value="Unassembled WGS sequence"/>
</dbReference>
<proteinExistence type="predicted"/>